<evidence type="ECO:0000313" key="5">
    <source>
        <dbReference type="EMBL" id="MCA2018438.1"/>
    </source>
</evidence>
<dbReference type="InterPro" id="IPR011765">
    <property type="entry name" value="Pept_M16_N"/>
</dbReference>
<name>A0ABS7YRX9_9VIBR</name>
<dbReference type="PROSITE" id="PS51257">
    <property type="entry name" value="PROKAR_LIPOPROTEIN"/>
    <property type="match status" value="1"/>
</dbReference>
<dbReference type="RefSeq" id="WP_225251857.1">
    <property type="nucleotide sequence ID" value="NZ_JAIWIU010000170.1"/>
</dbReference>
<gene>
    <name evidence="5" type="ORF">LDJ79_20140</name>
</gene>
<organism evidence="5 6">
    <name type="scientific">Vibrio tritonius</name>
    <dbReference type="NCBI Taxonomy" id="1435069"/>
    <lineage>
        <taxon>Bacteria</taxon>
        <taxon>Pseudomonadati</taxon>
        <taxon>Pseudomonadota</taxon>
        <taxon>Gammaproteobacteria</taxon>
        <taxon>Vibrionales</taxon>
        <taxon>Vibrionaceae</taxon>
        <taxon>Vibrio</taxon>
    </lineage>
</organism>
<feature type="signal peptide" evidence="2">
    <location>
        <begin position="1"/>
        <end position="19"/>
    </location>
</feature>
<feature type="domain" description="Peptidase M16 N-terminal" evidence="3">
    <location>
        <begin position="536"/>
        <end position="653"/>
    </location>
</feature>
<dbReference type="PANTHER" id="PTHR11851:SF49">
    <property type="entry name" value="MITOCHONDRIAL-PROCESSING PEPTIDASE SUBUNIT ALPHA"/>
    <property type="match status" value="1"/>
</dbReference>
<protein>
    <submittedName>
        <fullName evidence="5">Insulinase family protein</fullName>
    </submittedName>
</protein>
<dbReference type="EMBL" id="JAIWIU010000170">
    <property type="protein sequence ID" value="MCA2018438.1"/>
    <property type="molecule type" value="Genomic_DNA"/>
</dbReference>
<feature type="domain" description="Peptidase M16 C-terminal" evidence="4">
    <location>
        <begin position="218"/>
        <end position="391"/>
    </location>
</feature>
<sequence>MRKILGGVFSLILLSGCGASNTSSFFSSLPAGVSLVDEVDATPGSVTIDYKKYKLANGLTVILSPDHSDPLVNVNVTYHVGSAREEVGKSGFAHFFEHMMFQGSKHVGDQEHFRLITEAGGTLNGSTNRDKTHYFETVPANQLEKVLWLESDRMGFLLDAVSQKKFEIQRSTVKNERAQNYDNRPYGLMRIKMAEAMYPVNHPYSWPTIGYVSDLNQVNVNDLKAFFLRWYGPNNAILTIGGDFDEQQTLAWVAKYFGSIPKGPDVPKMPKQPATLDRDRFLTLQDRIQQPMVLIGWPTSYLGAKDQVTQEVLATALGQGANSILYRDLVKTQKAVSAGSFVDCGELACTFYVYAMAPAGEKGHLKPLYHDVMQSLDRFSKEGISPSLLNQINGMAESSAIFGLQSVQGKVNELAFNETFFGQPDRIQQELADIRSVTAKKVASVYQQYLANKPKVVLSVVPKHREDLAAHKADFTPQERQLPDYKVMQDNELAYRHVNDDFDRSIMPTPASAVTIHTAKTYKAYYANGAELVGQQTNETPTVLIRMSLPAGERYAPLGKEGVAGMTATMVSQGSKQHSIEELQAKLDTLGADISIDAGEYTTQITVSSLTSKLLPTLDILQEVLFEPRFSEQDFAREKQRLLQGIMYQQQTPGWLAAQATRQVLFGDTLFARESSGTSESIQSLTLEDVKAFYRQYYTPKGAQLVVVGDLSKEQARKQLSFVQNWNGKNVPLLRPQALPEIKGQKIYLVDKPKASQSVVRFVRRGLPYDAIGESFLSDLANFNLAGNFNSRINLNLREDKGYTYGAGSNFISNRETGAIIFYANVRADATANSIVEIRKELAQYSEHGPTGDEVKFMRLALGQQQALANETPNQKARVLSRLVTYSLDDDYIQQQNELVQSVDRKTLTHLANKWFKPEDYQIIVVGDAQSLRPQLEKLNIPVEQLEISR</sequence>
<keyword evidence="2" id="KW-0732">Signal</keyword>
<comment type="caution">
    <text evidence="5">The sequence shown here is derived from an EMBL/GenBank/DDBJ whole genome shotgun (WGS) entry which is preliminary data.</text>
</comment>
<dbReference type="Proteomes" id="UP001199044">
    <property type="component" value="Unassembled WGS sequence"/>
</dbReference>
<keyword evidence="6" id="KW-1185">Reference proteome</keyword>
<feature type="domain" description="Peptidase M16 C-terminal" evidence="4">
    <location>
        <begin position="684"/>
        <end position="858"/>
    </location>
</feature>
<evidence type="ECO:0000313" key="6">
    <source>
        <dbReference type="Proteomes" id="UP001199044"/>
    </source>
</evidence>
<dbReference type="InterPro" id="IPR011249">
    <property type="entry name" value="Metalloenz_LuxS/M16"/>
</dbReference>
<comment type="similarity">
    <text evidence="1">Belongs to the peptidase M16 family.</text>
</comment>
<evidence type="ECO:0000259" key="4">
    <source>
        <dbReference type="Pfam" id="PF05193"/>
    </source>
</evidence>
<dbReference type="InterPro" id="IPR007863">
    <property type="entry name" value="Peptidase_M16_C"/>
</dbReference>
<dbReference type="Gene3D" id="3.30.830.10">
    <property type="entry name" value="Metalloenzyme, LuxS/M16 peptidase-like"/>
    <property type="match status" value="4"/>
</dbReference>
<feature type="domain" description="Peptidase M16 N-terminal" evidence="3">
    <location>
        <begin position="61"/>
        <end position="179"/>
    </location>
</feature>
<evidence type="ECO:0000256" key="1">
    <source>
        <dbReference type="ARBA" id="ARBA00007261"/>
    </source>
</evidence>
<evidence type="ECO:0000256" key="2">
    <source>
        <dbReference type="SAM" id="SignalP"/>
    </source>
</evidence>
<dbReference type="Pfam" id="PF05193">
    <property type="entry name" value="Peptidase_M16_C"/>
    <property type="match status" value="2"/>
</dbReference>
<dbReference type="Pfam" id="PF00675">
    <property type="entry name" value="Peptidase_M16"/>
    <property type="match status" value="2"/>
</dbReference>
<feature type="chain" id="PRO_5045094342" evidence="2">
    <location>
        <begin position="20"/>
        <end position="950"/>
    </location>
</feature>
<reference evidence="6" key="1">
    <citation type="submission" date="2023-07" db="EMBL/GenBank/DDBJ databases">
        <title>Molecular identification of indigenous halophilic bacteria isolated from red sea cost, biodegradation of synthetic dyes and assessment of degraded metabolite toxicity.</title>
        <authorList>
            <person name="Chaieb K."/>
            <person name="Altayb H.N."/>
        </authorList>
    </citation>
    <scope>NUCLEOTIDE SEQUENCE [LARGE SCALE GENOMIC DNA]</scope>
    <source>
        <strain evidence="6">K20</strain>
    </source>
</reference>
<dbReference type="PANTHER" id="PTHR11851">
    <property type="entry name" value="METALLOPROTEASE"/>
    <property type="match status" value="1"/>
</dbReference>
<evidence type="ECO:0000259" key="3">
    <source>
        <dbReference type="Pfam" id="PF00675"/>
    </source>
</evidence>
<dbReference type="SUPFAM" id="SSF63411">
    <property type="entry name" value="LuxS/MPP-like metallohydrolase"/>
    <property type="match status" value="4"/>
</dbReference>
<accession>A0ABS7YRX9</accession>
<dbReference type="InterPro" id="IPR050361">
    <property type="entry name" value="MPP/UQCRC_Complex"/>
</dbReference>
<proteinExistence type="inferred from homology"/>